<feature type="region of interest" description="Disordered" evidence="1">
    <location>
        <begin position="1"/>
        <end position="24"/>
    </location>
</feature>
<dbReference type="Proteomes" id="UP000712600">
    <property type="component" value="Unassembled WGS sequence"/>
</dbReference>
<feature type="compositionally biased region" description="Polar residues" evidence="1">
    <location>
        <begin position="1"/>
        <end position="15"/>
    </location>
</feature>
<evidence type="ECO:0000256" key="1">
    <source>
        <dbReference type="SAM" id="MobiDB-lite"/>
    </source>
</evidence>
<dbReference type="AlphaFoldDB" id="A0A8S9RDF6"/>
<dbReference type="SUPFAM" id="SSF48592">
    <property type="entry name" value="GroEL equatorial domain-like"/>
    <property type="match status" value="1"/>
</dbReference>
<proteinExistence type="predicted"/>
<evidence type="ECO:0000313" key="2">
    <source>
        <dbReference type="EMBL" id="KAF3570725.1"/>
    </source>
</evidence>
<sequence length="57" mass="6048">MEVTEQSSDPPSTRPTVDFTMGGDKVTEDGVTVARGIELKDKVKNVGDGTITPLLLT</sequence>
<organism evidence="2 3">
    <name type="scientific">Brassica cretica</name>
    <name type="common">Mustard</name>
    <dbReference type="NCBI Taxonomy" id="69181"/>
    <lineage>
        <taxon>Eukaryota</taxon>
        <taxon>Viridiplantae</taxon>
        <taxon>Streptophyta</taxon>
        <taxon>Embryophyta</taxon>
        <taxon>Tracheophyta</taxon>
        <taxon>Spermatophyta</taxon>
        <taxon>Magnoliopsida</taxon>
        <taxon>eudicotyledons</taxon>
        <taxon>Gunneridae</taxon>
        <taxon>Pentapetalae</taxon>
        <taxon>rosids</taxon>
        <taxon>malvids</taxon>
        <taxon>Brassicales</taxon>
        <taxon>Brassicaceae</taxon>
        <taxon>Brassiceae</taxon>
        <taxon>Brassica</taxon>
    </lineage>
</organism>
<accession>A0A8S9RDF6</accession>
<gene>
    <name evidence="2" type="ORF">F2Q69_00061337</name>
</gene>
<protein>
    <submittedName>
        <fullName evidence="2">Uncharacterized protein</fullName>
    </submittedName>
</protein>
<evidence type="ECO:0000313" key="3">
    <source>
        <dbReference type="Proteomes" id="UP000712600"/>
    </source>
</evidence>
<reference evidence="2" key="1">
    <citation type="submission" date="2019-12" db="EMBL/GenBank/DDBJ databases">
        <title>Genome sequencing and annotation of Brassica cretica.</title>
        <authorList>
            <person name="Studholme D.J."/>
            <person name="Sarris P."/>
        </authorList>
    </citation>
    <scope>NUCLEOTIDE SEQUENCE</scope>
    <source>
        <strain evidence="2">PFS-109/04</strain>
        <tissue evidence="2">Leaf</tissue>
    </source>
</reference>
<comment type="caution">
    <text evidence="2">The sequence shown here is derived from an EMBL/GenBank/DDBJ whole genome shotgun (WGS) entry which is preliminary data.</text>
</comment>
<dbReference type="InterPro" id="IPR027413">
    <property type="entry name" value="GROEL-like_equatorial_sf"/>
</dbReference>
<dbReference type="Gene3D" id="1.10.560.10">
    <property type="entry name" value="GroEL-like equatorial domain"/>
    <property type="match status" value="1"/>
</dbReference>
<dbReference type="EMBL" id="QGKX02000095">
    <property type="protein sequence ID" value="KAF3570725.1"/>
    <property type="molecule type" value="Genomic_DNA"/>
</dbReference>
<name>A0A8S9RDF6_BRACR</name>